<dbReference type="RefSeq" id="WP_133288440.1">
    <property type="nucleotide sequence ID" value="NZ_SMSJ01000009.1"/>
</dbReference>
<comment type="caution">
    <text evidence="4">The sequence shown here is derived from an EMBL/GenBank/DDBJ whole genome shotgun (WGS) entry which is preliminary data.</text>
</comment>
<proteinExistence type="predicted"/>
<gene>
    <name evidence="4" type="ORF">E2C06_09900</name>
</gene>
<dbReference type="InterPro" id="IPR013154">
    <property type="entry name" value="ADH-like_N"/>
</dbReference>
<dbReference type="Gene3D" id="3.40.50.720">
    <property type="entry name" value="NAD(P)-binding Rossmann-like Domain"/>
    <property type="match status" value="1"/>
</dbReference>
<evidence type="ECO:0000259" key="2">
    <source>
        <dbReference type="Pfam" id="PF00107"/>
    </source>
</evidence>
<evidence type="ECO:0000259" key="3">
    <source>
        <dbReference type="Pfam" id="PF08240"/>
    </source>
</evidence>
<dbReference type="PANTHER" id="PTHR43189">
    <property type="entry name" value="ZINC-TYPE ALCOHOL DEHYDROGENASE-LIKE PROTEIN C1198.01-RELATED"/>
    <property type="match status" value="1"/>
</dbReference>
<evidence type="ECO:0000256" key="1">
    <source>
        <dbReference type="ARBA" id="ARBA00023002"/>
    </source>
</evidence>
<keyword evidence="5" id="KW-1185">Reference proteome</keyword>
<dbReference type="SUPFAM" id="SSF51735">
    <property type="entry name" value="NAD(P)-binding Rossmann-fold domains"/>
    <property type="match status" value="1"/>
</dbReference>
<evidence type="ECO:0000313" key="5">
    <source>
        <dbReference type="Proteomes" id="UP000295096"/>
    </source>
</evidence>
<dbReference type="CDD" id="cd08262">
    <property type="entry name" value="Zn_ADH8"/>
    <property type="match status" value="1"/>
</dbReference>
<dbReference type="GO" id="GO:0016491">
    <property type="term" value="F:oxidoreductase activity"/>
    <property type="evidence" value="ECO:0007669"/>
    <property type="project" value="UniProtKB-KW"/>
</dbReference>
<dbReference type="PANTHER" id="PTHR43189:SF1">
    <property type="entry name" value="ZINC-TYPE ALCOHOL DEHYDROGENASE-LIKE PROTEIN C1198.01"/>
    <property type="match status" value="1"/>
</dbReference>
<dbReference type="Pfam" id="PF00107">
    <property type="entry name" value="ADH_zinc_N"/>
    <property type="match status" value="1"/>
</dbReference>
<dbReference type="InterPro" id="IPR013149">
    <property type="entry name" value="ADH-like_C"/>
</dbReference>
<dbReference type="Pfam" id="PF08240">
    <property type="entry name" value="ADH_N"/>
    <property type="match status" value="1"/>
</dbReference>
<organism evidence="4 5">
    <name type="scientific">Dankookia rubra</name>
    <dbReference type="NCBI Taxonomy" id="1442381"/>
    <lineage>
        <taxon>Bacteria</taxon>
        <taxon>Pseudomonadati</taxon>
        <taxon>Pseudomonadota</taxon>
        <taxon>Alphaproteobacteria</taxon>
        <taxon>Acetobacterales</taxon>
        <taxon>Roseomonadaceae</taxon>
        <taxon>Dankookia</taxon>
    </lineage>
</organism>
<sequence>MRAAIFRQGDFVVDTIPDPVLAEGQVLVRTRACGICGSDLHAAKYTDAFVDVAKRSGGRFAMVKDRDIVFGHEFVGEVVANGPGTEGRFAPGTLVTSMPLTIAGRRVEGVGYNPDVPGAFAEYLPLAERMLLPLPAGMDPDHAALVEPIAVGVHAVAFARTTPEDVALVIGCGPIGLAVIAALKLQGIGPVIATDFSPARRALAQRMGADIVVDPAAASPYAALEAAITPAGFDAGRYAQLLGLSPKRRPAVIFECVGMPGVMAQVFEQAPAGARIVIVGVCMEPDRFEPFFGIVKQLNVQFVLGYTAEEFASTLGHIGAGRIDVAPLITGRVGLDGVRQAFLDLASPERHAKVLVEPWR</sequence>
<dbReference type="EMBL" id="SMSJ01000009">
    <property type="protein sequence ID" value="TDH62707.1"/>
    <property type="molecule type" value="Genomic_DNA"/>
</dbReference>
<protein>
    <submittedName>
        <fullName evidence="4">Alcohol dehydrogenase</fullName>
    </submittedName>
</protein>
<evidence type="ECO:0000313" key="4">
    <source>
        <dbReference type="EMBL" id="TDH62707.1"/>
    </source>
</evidence>
<feature type="domain" description="Alcohol dehydrogenase-like C-terminal" evidence="2">
    <location>
        <begin position="174"/>
        <end position="314"/>
    </location>
</feature>
<accession>A0A4R5QJA8</accession>
<feature type="domain" description="Alcohol dehydrogenase-like N-terminal" evidence="3">
    <location>
        <begin position="23"/>
        <end position="135"/>
    </location>
</feature>
<dbReference type="SUPFAM" id="SSF50129">
    <property type="entry name" value="GroES-like"/>
    <property type="match status" value="1"/>
</dbReference>
<dbReference type="InterPro" id="IPR011032">
    <property type="entry name" value="GroES-like_sf"/>
</dbReference>
<dbReference type="OrthoDB" id="9809185at2"/>
<dbReference type="InterPro" id="IPR036291">
    <property type="entry name" value="NAD(P)-bd_dom_sf"/>
</dbReference>
<dbReference type="Proteomes" id="UP000295096">
    <property type="component" value="Unassembled WGS sequence"/>
</dbReference>
<dbReference type="AlphaFoldDB" id="A0A4R5QJA8"/>
<keyword evidence="1" id="KW-0560">Oxidoreductase</keyword>
<name>A0A4R5QJA8_9PROT</name>
<reference evidence="4 5" key="1">
    <citation type="journal article" date="2016" name="J. Microbiol.">
        <title>Dankookia rubra gen. nov., sp. nov., an alphaproteobacterium isolated from sediment of a shallow stream.</title>
        <authorList>
            <person name="Kim W.H."/>
            <person name="Kim D.H."/>
            <person name="Kang K."/>
            <person name="Ahn T.Y."/>
        </authorList>
    </citation>
    <scope>NUCLEOTIDE SEQUENCE [LARGE SCALE GENOMIC DNA]</scope>
    <source>
        <strain evidence="4 5">JCM30602</strain>
    </source>
</reference>
<dbReference type="Gene3D" id="3.90.180.10">
    <property type="entry name" value="Medium-chain alcohol dehydrogenases, catalytic domain"/>
    <property type="match status" value="1"/>
</dbReference>